<evidence type="ECO:0000256" key="7">
    <source>
        <dbReference type="ARBA" id="ARBA00022619"/>
    </source>
</evidence>
<comment type="subunit">
    <text evidence="4">Homotrimer.</text>
</comment>
<gene>
    <name evidence="13" type="ORF">C6I21_02245</name>
</gene>
<evidence type="ECO:0000313" key="13">
    <source>
        <dbReference type="EMBL" id="PRO66769.1"/>
    </source>
</evidence>
<dbReference type="OrthoDB" id="9788537at2"/>
<keyword evidence="9" id="KW-0677">Repeat</keyword>
<keyword evidence="8" id="KW-0808">Transferase</keyword>
<dbReference type="FunFam" id="2.40.30.20:FF:000003">
    <property type="entry name" value="Riboflavin synthase, alpha subunit"/>
    <property type="match status" value="1"/>
</dbReference>
<evidence type="ECO:0000313" key="14">
    <source>
        <dbReference type="Proteomes" id="UP000243650"/>
    </source>
</evidence>
<evidence type="ECO:0000256" key="2">
    <source>
        <dbReference type="ARBA" id="ARBA00002803"/>
    </source>
</evidence>
<dbReference type="InterPro" id="IPR023366">
    <property type="entry name" value="ATP_synth_asu-like_sf"/>
</dbReference>
<reference evidence="13 14" key="1">
    <citation type="submission" date="2018-03" db="EMBL/GenBank/DDBJ databases">
        <title>Bacillus urumqiensis sp. nov., a moderately haloalkaliphilic bacterium isolated from a salt lake.</title>
        <authorList>
            <person name="Zhao B."/>
            <person name="Liao Z."/>
        </authorList>
    </citation>
    <scope>NUCLEOTIDE SEQUENCE [LARGE SCALE GENOMIC DNA]</scope>
    <source>
        <strain evidence="13 14">BZ-SZ-XJ18</strain>
    </source>
</reference>
<dbReference type="Proteomes" id="UP000243650">
    <property type="component" value="Unassembled WGS sequence"/>
</dbReference>
<dbReference type="PIRSF" id="PIRSF000498">
    <property type="entry name" value="Riboflavin_syn_A"/>
    <property type="match status" value="1"/>
</dbReference>
<dbReference type="PANTHER" id="PTHR21098">
    <property type="entry name" value="RIBOFLAVIN SYNTHASE ALPHA CHAIN"/>
    <property type="match status" value="1"/>
</dbReference>
<dbReference type="SUPFAM" id="SSF63380">
    <property type="entry name" value="Riboflavin synthase domain-like"/>
    <property type="match status" value="2"/>
</dbReference>
<comment type="catalytic activity">
    <reaction evidence="1">
        <text>2 6,7-dimethyl-8-(1-D-ribityl)lumazine + H(+) = 5-amino-6-(D-ribitylamino)uracil + riboflavin</text>
        <dbReference type="Rhea" id="RHEA:20772"/>
        <dbReference type="ChEBI" id="CHEBI:15378"/>
        <dbReference type="ChEBI" id="CHEBI:15934"/>
        <dbReference type="ChEBI" id="CHEBI:57986"/>
        <dbReference type="ChEBI" id="CHEBI:58201"/>
        <dbReference type="EC" id="2.5.1.9"/>
    </reaction>
</comment>
<dbReference type="CDD" id="cd00402">
    <property type="entry name" value="Riboflavin_synthase_like"/>
    <property type="match status" value="1"/>
</dbReference>
<evidence type="ECO:0000256" key="10">
    <source>
        <dbReference type="NCBIfam" id="TIGR00187"/>
    </source>
</evidence>
<evidence type="ECO:0000256" key="3">
    <source>
        <dbReference type="ARBA" id="ARBA00004887"/>
    </source>
</evidence>
<evidence type="ECO:0000256" key="5">
    <source>
        <dbReference type="ARBA" id="ARBA00012827"/>
    </source>
</evidence>
<evidence type="ECO:0000256" key="6">
    <source>
        <dbReference type="ARBA" id="ARBA00013950"/>
    </source>
</evidence>
<protein>
    <recommendedName>
        <fullName evidence="6 10">Riboflavin synthase</fullName>
        <ecNumber evidence="5 10">2.5.1.9</ecNumber>
    </recommendedName>
</protein>
<dbReference type="PANTHER" id="PTHR21098:SF12">
    <property type="entry name" value="RIBOFLAVIN SYNTHASE"/>
    <property type="match status" value="1"/>
</dbReference>
<dbReference type="Pfam" id="PF00677">
    <property type="entry name" value="Lum_binding"/>
    <property type="match status" value="2"/>
</dbReference>
<organism evidence="13 14">
    <name type="scientific">Alkalicoccus urumqiensis</name>
    <name type="common">Bacillus urumqiensis</name>
    <dbReference type="NCBI Taxonomy" id="1548213"/>
    <lineage>
        <taxon>Bacteria</taxon>
        <taxon>Bacillati</taxon>
        <taxon>Bacillota</taxon>
        <taxon>Bacilli</taxon>
        <taxon>Bacillales</taxon>
        <taxon>Bacillaceae</taxon>
        <taxon>Alkalicoccus</taxon>
    </lineage>
</organism>
<evidence type="ECO:0000256" key="8">
    <source>
        <dbReference type="ARBA" id="ARBA00022679"/>
    </source>
</evidence>
<dbReference type="InterPro" id="IPR001783">
    <property type="entry name" value="Lumazine-bd"/>
</dbReference>
<evidence type="ECO:0000256" key="9">
    <source>
        <dbReference type="ARBA" id="ARBA00022737"/>
    </source>
</evidence>
<evidence type="ECO:0000256" key="11">
    <source>
        <dbReference type="PROSITE-ProRule" id="PRU00524"/>
    </source>
</evidence>
<dbReference type="PROSITE" id="PS51177">
    <property type="entry name" value="LUMAZINE_BIND"/>
    <property type="match status" value="2"/>
</dbReference>
<dbReference type="NCBIfam" id="TIGR00187">
    <property type="entry name" value="ribE"/>
    <property type="match status" value="1"/>
</dbReference>
<sequence>MFTGIIEEKGKITAMERSGDAITMKVQAPEILKDVHSGDSISVNGVCLTVTSYTEEEFQVDLMPETVRGTSLRDRDVGSYVNLERAMAAGGRFGGHFVSGHVDGVGEILSKKADHNAVYYEIGVPPELRPYLTLKGSVSVDGTSLTVFGVGESSFTISIIPHTLEETVIGEKDTGDVVNIECDMLAKYVEELLQQRFRTQETGETLSADFLKEHGF</sequence>
<comment type="pathway">
    <text evidence="3">Cofactor biosynthesis; riboflavin biosynthesis; riboflavin from 2-hydroxy-3-oxobutyl phosphate and 5-amino-6-(D-ribitylamino)uracil: step 2/2.</text>
</comment>
<evidence type="ECO:0000259" key="12">
    <source>
        <dbReference type="PROSITE" id="PS51177"/>
    </source>
</evidence>
<dbReference type="Gene3D" id="2.40.30.20">
    <property type="match status" value="2"/>
</dbReference>
<keyword evidence="14" id="KW-1185">Reference proteome</keyword>
<dbReference type="RefSeq" id="WP_105957805.1">
    <property type="nucleotide sequence ID" value="NZ_PVNS01000002.1"/>
</dbReference>
<dbReference type="NCBIfam" id="NF009566">
    <property type="entry name" value="PRK13020.1"/>
    <property type="match status" value="1"/>
</dbReference>
<accession>A0A2P6MKF6</accession>
<evidence type="ECO:0000256" key="1">
    <source>
        <dbReference type="ARBA" id="ARBA00000968"/>
    </source>
</evidence>
<feature type="repeat" description="Lumazine-binding" evidence="11">
    <location>
        <begin position="1"/>
        <end position="96"/>
    </location>
</feature>
<dbReference type="EMBL" id="PVNS01000002">
    <property type="protein sequence ID" value="PRO66769.1"/>
    <property type="molecule type" value="Genomic_DNA"/>
</dbReference>
<dbReference type="GO" id="GO:0004746">
    <property type="term" value="F:riboflavin synthase activity"/>
    <property type="evidence" value="ECO:0007669"/>
    <property type="project" value="UniProtKB-UniRule"/>
</dbReference>
<keyword evidence="7" id="KW-0686">Riboflavin biosynthesis</keyword>
<dbReference type="EC" id="2.5.1.9" evidence="5 10"/>
<evidence type="ECO:0000256" key="4">
    <source>
        <dbReference type="ARBA" id="ARBA00011233"/>
    </source>
</evidence>
<comment type="caution">
    <text evidence="13">The sequence shown here is derived from an EMBL/GenBank/DDBJ whole genome shotgun (WGS) entry which is preliminary data.</text>
</comment>
<comment type="function">
    <text evidence="2">Catalyzes the dismutation of two molecules of 6,7-dimethyl-8-ribityllumazine, resulting in the formation of riboflavin and 5-amino-6-(D-ribitylamino)uracil.</text>
</comment>
<proteinExistence type="predicted"/>
<dbReference type="GO" id="GO:0009231">
    <property type="term" value="P:riboflavin biosynthetic process"/>
    <property type="evidence" value="ECO:0007669"/>
    <property type="project" value="UniProtKB-KW"/>
</dbReference>
<name>A0A2P6MKF6_ALKUR</name>
<feature type="domain" description="Lumazine-binding" evidence="12">
    <location>
        <begin position="97"/>
        <end position="193"/>
    </location>
</feature>
<feature type="repeat" description="Lumazine-binding" evidence="11">
    <location>
        <begin position="97"/>
        <end position="193"/>
    </location>
</feature>
<dbReference type="FunFam" id="2.40.30.20:FF:000004">
    <property type="entry name" value="Riboflavin synthase, alpha subunit"/>
    <property type="match status" value="1"/>
</dbReference>
<dbReference type="InterPro" id="IPR017938">
    <property type="entry name" value="Riboflavin_synthase-like_b-brl"/>
</dbReference>
<dbReference type="NCBIfam" id="NF006767">
    <property type="entry name" value="PRK09289.1"/>
    <property type="match status" value="1"/>
</dbReference>
<feature type="domain" description="Lumazine-binding" evidence="12">
    <location>
        <begin position="1"/>
        <end position="96"/>
    </location>
</feature>
<dbReference type="AlphaFoldDB" id="A0A2P6MKF6"/>
<dbReference type="InterPro" id="IPR026017">
    <property type="entry name" value="Lumazine-bd_dom"/>
</dbReference>